<keyword evidence="1" id="KW-0812">Transmembrane</keyword>
<dbReference type="Proteomes" id="UP000245981">
    <property type="component" value="Unassembled WGS sequence"/>
</dbReference>
<proteinExistence type="predicted"/>
<accession>A0A2V2BDN0</accession>
<organism evidence="2 3">
    <name type="scientific">Pantoea allii</name>
    <dbReference type="NCBI Taxonomy" id="574096"/>
    <lineage>
        <taxon>Bacteria</taxon>
        <taxon>Pseudomonadati</taxon>
        <taxon>Pseudomonadota</taxon>
        <taxon>Gammaproteobacteria</taxon>
        <taxon>Enterobacterales</taxon>
        <taxon>Erwiniaceae</taxon>
        <taxon>Pantoea</taxon>
    </lineage>
</organism>
<feature type="transmembrane region" description="Helical" evidence="1">
    <location>
        <begin position="7"/>
        <end position="27"/>
    </location>
</feature>
<evidence type="ECO:0000313" key="2">
    <source>
        <dbReference type="EMBL" id="PWK94649.1"/>
    </source>
</evidence>
<reference evidence="2 3" key="1">
    <citation type="submission" date="2018-05" db="EMBL/GenBank/DDBJ databases">
        <title>Genomic Encyclopedia of Type Strains, Phase IV (KMG-V): Genome sequencing to study the core and pangenomes of soil and plant-associated prokaryotes.</title>
        <authorList>
            <person name="Whitman W."/>
        </authorList>
    </citation>
    <scope>NUCLEOTIDE SEQUENCE [LARGE SCALE GENOMIC DNA]</scope>
    <source>
        <strain evidence="2 3">PNA 200-10</strain>
    </source>
</reference>
<feature type="transmembrane region" description="Helical" evidence="1">
    <location>
        <begin position="39"/>
        <end position="62"/>
    </location>
</feature>
<dbReference type="EMBL" id="QGHF01000010">
    <property type="protein sequence ID" value="PWK94649.1"/>
    <property type="molecule type" value="Genomic_DNA"/>
</dbReference>
<dbReference type="RefSeq" id="WP_109718051.1">
    <property type="nucleotide sequence ID" value="NZ_QGHF01000010.1"/>
</dbReference>
<gene>
    <name evidence="2" type="ORF">C7431_110145</name>
</gene>
<dbReference type="AlphaFoldDB" id="A0A2V2BDN0"/>
<keyword evidence="1" id="KW-0472">Membrane</keyword>
<comment type="caution">
    <text evidence="2">The sequence shown here is derived from an EMBL/GenBank/DDBJ whole genome shotgun (WGS) entry which is preliminary data.</text>
</comment>
<keyword evidence="1" id="KW-1133">Transmembrane helix</keyword>
<sequence>MRKTDIVLIIISLPNGLILAGLIIAYLCGAHGFAEFWSVTMMAPLIFALDAGIFISVVMRLLTERKAKKKALAKATLAAQGI</sequence>
<evidence type="ECO:0000313" key="3">
    <source>
        <dbReference type="Proteomes" id="UP000245981"/>
    </source>
</evidence>
<protein>
    <submittedName>
        <fullName evidence="2">Uncharacterized protein</fullName>
    </submittedName>
</protein>
<evidence type="ECO:0000256" key="1">
    <source>
        <dbReference type="SAM" id="Phobius"/>
    </source>
</evidence>
<name>A0A2V2BDN0_9GAMM</name>